<evidence type="ECO:0000313" key="3">
    <source>
        <dbReference type="Proteomes" id="UP000717696"/>
    </source>
</evidence>
<gene>
    <name evidence="2" type="ORF">B0J13DRAFT_524024</name>
</gene>
<feature type="region of interest" description="Disordered" evidence="1">
    <location>
        <begin position="1"/>
        <end position="39"/>
    </location>
</feature>
<name>A0A9P9EZG1_9HYPO</name>
<evidence type="ECO:0000313" key="2">
    <source>
        <dbReference type="EMBL" id="KAH7149382.1"/>
    </source>
</evidence>
<keyword evidence="3" id="KW-1185">Reference proteome</keyword>
<protein>
    <submittedName>
        <fullName evidence="2">Uncharacterized protein</fullName>
    </submittedName>
</protein>
<dbReference type="EMBL" id="JAGMUU010000007">
    <property type="protein sequence ID" value="KAH7149382.1"/>
    <property type="molecule type" value="Genomic_DNA"/>
</dbReference>
<evidence type="ECO:0000256" key="1">
    <source>
        <dbReference type="SAM" id="MobiDB-lite"/>
    </source>
</evidence>
<organism evidence="2 3">
    <name type="scientific">Dactylonectria estremocensis</name>
    <dbReference type="NCBI Taxonomy" id="1079267"/>
    <lineage>
        <taxon>Eukaryota</taxon>
        <taxon>Fungi</taxon>
        <taxon>Dikarya</taxon>
        <taxon>Ascomycota</taxon>
        <taxon>Pezizomycotina</taxon>
        <taxon>Sordariomycetes</taxon>
        <taxon>Hypocreomycetidae</taxon>
        <taxon>Hypocreales</taxon>
        <taxon>Nectriaceae</taxon>
        <taxon>Dactylonectria</taxon>
    </lineage>
</organism>
<sequence length="260" mass="28868">MPGYQDAHKTHWPVRSESLARGAARGQRRRRGADLEKKQFLFTRPSKMNPTSTYHEVGLFQSGPKRETLANERRPPTLIRSRQDPAGKIDRLITKYWVLDEAQQSPISSTPPSHLACFFGFPRPPWFSSAAGTVYPPRPPCLTSLHMKRAAYCEPSKLRHSQEASSLPPPPPLPVEIKTWSLAVALPPGTSYSVCLGSRRIVETSGCRERKVPDGCGGIGDFKGSTPHLLVDNYSTSTFLKLEASLTTEKTKGYGVDMHK</sequence>
<dbReference type="Proteomes" id="UP000717696">
    <property type="component" value="Unassembled WGS sequence"/>
</dbReference>
<reference evidence="2" key="1">
    <citation type="journal article" date="2021" name="Nat. Commun.">
        <title>Genetic determinants of endophytism in the Arabidopsis root mycobiome.</title>
        <authorList>
            <person name="Mesny F."/>
            <person name="Miyauchi S."/>
            <person name="Thiergart T."/>
            <person name="Pickel B."/>
            <person name="Atanasova L."/>
            <person name="Karlsson M."/>
            <person name="Huettel B."/>
            <person name="Barry K.W."/>
            <person name="Haridas S."/>
            <person name="Chen C."/>
            <person name="Bauer D."/>
            <person name="Andreopoulos W."/>
            <person name="Pangilinan J."/>
            <person name="LaButti K."/>
            <person name="Riley R."/>
            <person name="Lipzen A."/>
            <person name="Clum A."/>
            <person name="Drula E."/>
            <person name="Henrissat B."/>
            <person name="Kohler A."/>
            <person name="Grigoriev I.V."/>
            <person name="Martin F.M."/>
            <person name="Hacquard S."/>
        </authorList>
    </citation>
    <scope>NUCLEOTIDE SEQUENCE</scope>
    <source>
        <strain evidence="2">MPI-CAGE-AT-0021</strain>
    </source>
</reference>
<comment type="caution">
    <text evidence="2">The sequence shown here is derived from an EMBL/GenBank/DDBJ whole genome shotgun (WGS) entry which is preliminary data.</text>
</comment>
<accession>A0A9P9EZG1</accession>
<dbReference type="AlphaFoldDB" id="A0A9P9EZG1"/>
<proteinExistence type="predicted"/>